<accession>A0A903VVA8</accession>
<proteinExistence type="predicted"/>
<reference evidence="1" key="2">
    <citation type="submission" date="2022-10" db="UniProtKB">
        <authorList>
            <consortium name="EnsemblMetazoa"/>
        </authorList>
    </citation>
    <scope>IDENTIFICATION</scope>
    <source>
        <strain evidence="1">LVP_AGWG</strain>
    </source>
</reference>
<sequence length="53" mass="6204">MFTHLVPTIPLRIVSKSCAMKRKLRIIVAMKACRYPENYEPYNGPNPLIKIRM</sequence>
<dbReference type="EnsemblMetazoa" id="AAEL029077-RA">
    <property type="protein sequence ID" value="AAEL029077-PA"/>
    <property type="gene ID" value="AAEL029077"/>
</dbReference>
<evidence type="ECO:0000313" key="2">
    <source>
        <dbReference type="Proteomes" id="UP000008820"/>
    </source>
</evidence>
<reference evidence="1 2" key="1">
    <citation type="submission" date="2017-06" db="EMBL/GenBank/DDBJ databases">
        <title>Aedes aegypti genome working group (AGWG) sequencing and assembly.</title>
        <authorList>
            <consortium name="Aedes aegypti Genome Working Group (AGWG)"/>
            <person name="Matthews B.J."/>
        </authorList>
    </citation>
    <scope>NUCLEOTIDE SEQUENCE [LARGE SCALE GENOMIC DNA]</scope>
    <source>
        <strain evidence="1 2">LVP_AGWG</strain>
    </source>
</reference>
<name>A0A903VVA8_AEDAE</name>
<dbReference type="AlphaFoldDB" id="A0A903VVA8"/>
<evidence type="ECO:0000313" key="1">
    <source>
        <dbReference type="EnsemblMetazoa" id="AAEL029077-PA"/>
    </source>
</evidence>
<keyword evidence="2" id="KW-1185">Reference proteome</keyword>
<organism evidence="1 2">
    <name type="scientific">Aedes aegypti</name>
    <name type="common">Yellowfever mosquito</name>
    <name type="synonym">Culex aegypti</name>
    <dbReference type="NCBI Taxonomy" id="7159"/>
    <lineage>
        <taxon>Eukaryota</taxon>
        <taxon>Metazoa</taxon>
        <taxon>Ecdysozoa</taxon>
        <taxon>Arthropoda</taxon>
        <taxon>Hexapoda</taxon>
        <taxon>Insecta</taxon>
        <taxon>Pterygota</taxon>
        <taxon>Neoptera</taxon>
        <taxon>Endopterygota</taxon>
        <taxon>Diptera</taxon>
        <taxon>Nematocera</taxon>
        <taxon>Culicoidea</taxon>
        <taxon>Culicidae</taxon>
        <taxon>Culicinae</taxon>
        <taxon>Aedini</taxon>
        <taxon>Aedes</taxon>
        <taxon>Stegomyia</taxon>
    </lineage>
</organism>
<dbReference type="Proteomes" id="UP000008820">
    <property type="component" value="Chromosome 2"/>
</dbReference>
<protein>
    <submittedName>
        <fullName evidence="1">Uncharacterized protein</fullName>
    </submittedName>
</protein>